<dbReference type="InterPro" id="IPR036890">
    <property type="entry name" value="HATPase_C_sf"/>
</dbReference>
<feature type="transmembrane region" description="Helical" evidence="11">
    <location>
        <begin position="209"/>
        <end position="233"/>
    </location>
</feature>
<dbReference type="InterPro" id="IPR004358">
    <property type="entry name" value="Sig_transdc_His_kin-like_C"/>
</dbReference>
<keyword evidence="10" id="KW-0175">Coiled coil</keyword>
<dbReference type="RefSeq" id="WP_366193669.1">
    <property type="nucleotide sequence ID" value="NZ_JBFBVU010000017.1"/>
</dbReference>
<evidence type="ECO:0000256" key="10">
    <source>
        <dbReference type="SAM" id="Coils"/>
    </source>
</evidence>
<evidence type="ECO:0000256" key="11">
    <source>
        <dbReference type="SAM" id="Phobius"/>
    </source>
</evidence>
<comment type="caution">
    <text evidence="13">The sequence shown here is derived from an EMBL/GenBank/DDBJ whole genome shotgun (WGS) entry which is preliminary data.</text>
</comment>
<evidence type="ECO:0000256" key="2">
    <source>
        <dbReference type="ARBA" id="ARBA00004651"/>
    </source>
</evidence>
<keyword evidence="14" id="KW-1185">Reference proteome</keyword>
<dbReference type="CDD" id="cd00082">
    <property type="entry name" value="HisKA"/>
    <property type="match status" value="1"/>
</dbReference>
<evidence type="ECO:0000256" key="5">
    <source>
        <dbReference type="ARBA" id="ARBA00022553"/>
    </source>
</evidence>
<dbReference type="PANTHER" id="PTHR44936:SF10">
    <property type="entry name" value="SENSOR PROTEIN RSTB"/>
    <property type="match status" value="1"/>
</dbReference>
<dbReference type="EC" id="2.7.13.3" evidence="3"/>
<dbReference type="Proteomes" id="UP001553161">
    <property type="component" value="Unassembled WGS sequence"/>
</dbReference>
<feature type="coiled-coil region" evidence="10">
    <location>
        <begin position="390"/>
        <end position="417"/>
    </location>
</feature>
<sequence>MTTGLWAAPPARALDITASGDAVDLTPHLTHAPGQGLDLAVMLARFRAGGFSAGLALDSLSTNYAPEAWAGVELTNTSLDDGRPPDPFAITLHLPLVSEVDIYLIRDSGLTETLLTYSIFAPFDPAQHAATRLRTVEFYVAPGERVTLLAHVKYGPFQTLRMALQSPLGVAEQTVRDTAGLTAFYAASLAALAFFLAFYVALRDWISLLYAALFLTGLAFIAFMDGLLFRLLYPERPEVQSAVGFFLLYALSGAGFLLAGHGLASAGRSRLARLCRGLAGVSAVGFLLALASPGTYAALLAEGLLAISLVAIPFGTGAWRQKQGRTHATALWLSLATVAALVPVVVLVAAGWAREAVPLMGAIRIVYLTMLVATITNFAAHVILIRRDHARAVAAQMQALEAEAQTAQELLETERAYSRARDLARHRQRQLATASHDLKQPLASLRMTFDSLGERLEPDLRARLGEAFDYIEGLSGEYLRDAAPQEDGDVAPPPPEAEDQTEPYALGLILQTVQQMFQQDAISKGLRLDLVNSSAPVQVPPLVLMRIASNLVSNAVNHTDRGRVLIGARRRGARVELWVCDTGPGMSADQIATFRQEGQKGADSQGHGLGLAVCFAQAEAHGLGLTPVSRPGHGTVFRLTIPVVSAPADPAIGGSAP</sequence>
<keyword evidence="11" id="KW-0472">Membrane</keyword>
<dbReference type="GO" id="GO:0005524">
    <property type="term" value="F:ATP binding"/>
    <property type="evidence" value="ECO:0007669"/>
    <property type="project" value="UniProtKB-KW"/>
</dbReference>
<keyword evidence="4" id="KW-1003">Cell membrane</keyword>
<keyword evidence="11" id="KW-1133">Transmembrane helix</keyword>
<dbReference type="Gene3D" id="3.30.565.10">
    <property type="entry name" value="Histidine kinase-like ATPase, C-terminal domain"/>
    <property type="match status" value="1"/>
</dbReference>
<feature type="transmembrane region" description="Helical" evidence="11">
    <location>
        <begin position="331"/>
        <end position="353"/>
    </location>
</feature>
<dbReference type="Pfam" id="PF02518">
    <property type="entry name" value="HATPase_c"/>
    <property type="match status" value="1"/>
</dbReference>
<evidence type="ECO:0000259" key="12">
    <source>
        <dbReference type="PROSITE" id="PS50109"/>
    </source>
</evidence>
<evidence type="ECO:0000256" key="6">
    <source>
        <dbReference type="ARBA" id="ARBA00022679"/>
    </source>
</evidence>
<name>A0ABV3L876_9RHOB</name>
<feature type="transmembrane region" description="Helical" evidence="11">
    <location>
        <begin position="296"/>
        <end position="319"/>
    </location>
</feature>
<dbReference type="Gene3D" id="1.10.287.130">
    <property type="match status" value="1"/>
</dbReference>
<dbReference type="SMART" id="SM00387">
    <property type="entry name" value="HATPase_c"/>
    <property type="match status" value="1"/>
</dbReference>
<evidence type="ECO:0000256" key="1">
    <source>
        <dbReference type="ARBA" id="ARBA00000085"/>
    </source>
</evidence>
<evidence type="ECO:0000256" key="4">
    <source>
        <dbReference type="ARBA" id="ARBA00022475"/>
    </source>
</evidence>
<keyword evidence="11" id="KW-0812">Transmembrane</keyword>
<keyword evidence="6" id="KW-0808">Transferase</keyword>
<dbReference type="SUPFAM" id="SSF55874">
    <property type="entry name" value="ATPase domain of HSP90 chaperone/DNA topoisomerase II/histidine kinase"/>
    <property type="match status" value="1"/>
</dbReference>
<dbReference type="PANTHER" id="PTHR44936">
    <property type="entry name" value="SENSOR PROTEIN CREC"/>
    <property type="match status" value="1"/>
</dbReference>
<feature type="domain" description="Histidine kinase" evidence="12">
    <location>
        <begin position="433"/>
        <end position="645"/>
    </location>
</feature>
<dbReference type="SUPFAM" id="SSF47384">
    <property type="entry name" value="Homodimeric domain of signal transducing histidine kinase"/>
    <property type="match status" value="1"/>
</dbReference>
<dbReference type="PROSITE" id="PS50109">
    <property type="entry name" value="HIS_KIN"/>
    <property type="match status" value="1"/>
</dbReference>
<reference evidence="13 14" key="1">
    <citation type="submission" date="2024-07" db="EMBL/GenBank/DDBJ databases">
        <authorList>
            <person name="Kang M."/>
        </authorList>
    </citation>
    <scope>NUCLEOTIDE SEQUENCE [LARGE SCALE GENOMIC DNA]</scope>
    <source>
        <strain evidence="13 14">DFM31</strain>
    </source>
</reference>
<evidence type="ECO:0000256" key="9">
    <source>
        <dbReference type="ARBA" id="ARBA00022840"/>
    </source>
</evidence>
<keyword evidence="7" id="KW-0547">Nucleotide-binding</keyword>
<dbReference type="InterPro" id="IPR011623">
    <property type="entry name" value="7TMR_DISM_rcpt_extracell_dom1"/>
</dbReference>
<proteinExistence type="predicted"/>
<comment type="catalytic activity">
    <reaction evidence="1">
        <text>ATP + protein L-histidine = ADP + protein N-phospho-L-histidine.</text>
        <dbReference type="EC" id="2.7.13.3"/>
    </reaction>
</comment>
<evidence type="ECO:0000313" key="13">
    <source>
        <dbReference type="EMBL" id="MEV8467784.1"/>
    </source>
</evidence>
<protein>
    <recommendedName>
        <fullName evidence="3">histidine kinase</fullName>
        <ecNumber evidence="3">2.7.13.3</ecNumber>
    </recommendedName>
</protein>
<dbReference type="EMBL" id="JBFBVU010000017">
    <property type="protein sequence ID" value="MEV8467784.1"/>
    <property type="molecule type" value="Genomic_DNA"/>
</dbReference>
<dbReference type="InterPro" id="IPR005467">
    <property type="entry name" value="His_kinase_dom"/>
</dbReference>
<dbReference type="InterPro" id="IPR036097">
    <property type="entry name" value="HisK_dim/P_sf"/>
</dbReference>
<accession>A0ABV3L876</accession>
<dbReference type="InterPro" id="IPR003594">
    <property type="entry name" value="HATPase_dom"/>
</dbReference>
<feature type="transmembrane region" description="Helical" evidence="11">
    <location>
        <begin position="239"/>
        <end position="259"/>
    </location>
</feature>
<gene>
    <name evidence="13" type="ORF">AB0T83_13470</name>
</gene>
<dbReference type="Pfam" id="PF07695">
    <property type="entry name" value="7TMR-DISM_7TM"/>
    <property type="match status" value="1"/>
</dbReference>
<evidence type="ECO:0000256" key="3">
    <source>
        <dbReference type="ARBA" id="ARBA00012438"/>
    </source>
</evidence>
<keyword evidence="8" id="KW-0418">Kinase</keyword>
<comment type="subcellular location">
    <subcellularLocation>
        <location evidence="2">Cell membrane</location>
        <topology evidence="2">Multi-pass membrane protein</topology>
    </subcellularLocation>
</comment>
<feature type="transmembrane region" description="Helical" evidence="11">
    <location>
        <begin position="271"/>
        <end position="290"/>
    </location>
</feature>
<feature type="transmembrane region" description="Helical" evidence="11">
    <location>
        <begin position="365"/>
        <end position="385"/>
    </location>
</feature>
<dbReference type="InterPro" id="IPR003661">
    <property type="entry name" value="HisK_dim/P_dom"/>
</dbReference>
<evidence type="ECO:0000256" key="7">
    <source>
        <dbReference type="ARBA" id="ARBA00022741"/>
    </source>
</evidence>
<dbReference type="PRINTS" id="PR00344">
    <property type="entry name" value="BCTRLSENSOR"/>
</dbReference>
<keyword evidence="5" id="KW-0597">Phosphoprotein</keyword>
<dbReference type="InterPro" id="IPR050980">
    <property type="entry name" value="2C_sensor_his_kinase"/>
</dbReference>
<evidence type="ECO:0000256" key="8">
    <source>
        <dbReference type="ARBA" id="ARBA00022777"/>
    </source>
</evidence>
<evidence type="ECO:0000313" key="14">
    <source>
        <dbReference type="Proteomes" id="UP001553161"/>
    </source>
</evidence>
<feature type="transmembrane region" description="Helical" evidence="11">
    <location>
        <begin position="183"/>
        <end position="202"/>
    </location>
</feature>
<keyword evidence="9 13" id="KW-0067">ATP-binding</keyword>
<organism evidence="13 14">
    <name type="scientific">Meridianimarinicoccus marinus</name>
    <dbReference type="NCBI Taxonomy" id="3231483"/>
    <lineage>
        <taxon>Bacteria</taxon>
        <taxon>Pseudomonadati</taxon>
        <taxon>Pseudomonadota</taxon>
        <taxon>Alphaproteobacteria</taxon>
        <taxon>Rhodobacterales</taxon>
        <taxon>Paracoccaceae</taxon>
        <taxon>Meridianimarinicoccus</taxon>
    </lineage>
</organism>